<dbReference type="AlphaFoldDB" id="A0A1D2N9Y2"/>
<evidence type="ECO:0000313" key="3">
    <source>
        <dbReference type="Proteomes" id="UP000094527"/>
    </source>
</evidence>
<dbReference type="InterPro" id="IPR036179">
    <property type="entry name" value="Ig-like_dom_sf"/>
</dbReference>
<accession>A0A1D2N9Y2</accession>
<sequence length="94" mass="10898">MRQPFVRAMPDKLATASQRLTIKCPVGGYPVEIIIWEKGRWHKKKLKLANRQQFILTYNFIYNFARSKLSFLVWGSSTSLLLSICASNLIFMSE</sequence>
<proteinExistence type="predicted"/>
<keyword evidence="1" id="KW-1133">Transmembrane helix</keyword>
<keyword evidence="3" id="KW-1185">Reference proteome</keyword>
<keyword evidence="1" id="KW-0472">Membrane</keyword>
<dbReference type="Proteomes" id="UP000094527">
    <property type="component" value="Unassembled WGS sequence"/>
</dbReference>
<name>A0A1D2N9Y2_ORCCI</name>
<dbReference type="OrthoDB" id="5969272at2759"/>
<protein>
    <submittedName>
        <fullName evidence="2">Down syndrome cell adhesion molecule-like protein Dscam2</fullName>
    </submittedName>
</protein>
<evidence type="ECO:0000256" key="1">
    <source>
        <dbReference type="SAM" id="Phobius"/>
    </source>
</evidence>
<gene>
    <name evidence="2" type="ORF">Ocin01_04639</name>
</gene>
<evidence type="ECO:0000313" key="2">
    <source>
        <dbReference type="EMBL" id="ODN02063.1"/>
    </source>
</evidence>
<dbReference type="SUPFAM" id="SSF48726">
    <property type="entry name" value="Immunoglobulin"/>
    <property type="match status" value="1"/>
</dbReference>
<reference evidence="2 3" key="1">
    <citation type="journal article" date="2016" name="Genome Biol. Evol.">
        <title>Gene Family Evolution Reflects Adaptation to Soil Environmental Stressors in the Genome of the Collembolan Orchesella cincta.</title>
        <authorList>
            <person name="Faddeeva-Vakhrusheva A."/>
            <person name="Derks M.F."/>
            <person name="Anvar S.Y."/>
            <person name="Agamennone V."/>
            <person name="Suring W."/>
            <person name="Smit S."/>
            <person name="van Straalen N.M."/>
            <person name="Roelofs D."/>
        </authorList>
    </citation>
    <scope>NUCLEOTIDE SEQUENCE [LARGE SCALE GENOMIC DNA]</scope>
    <source>
        <tissue evidence="2">Mixed pool</tissue>
    </source>
</reference>
<organism evidence="2 3">
    <name type="scientific">Orchesella cincta</name>
    <name type="common">Springtail</name>
    <name type="synonym">Podura cincta</name>
    <dbReference type="NCBI Taxonomy" id="48709"/>
    <lineage>
        <taxon>Eukaryota</taxon>
        <taxon>Metazoa</taxon>
        <taxon>Ecdysozoa</taxon>
        <taxon>Arthropoda</taxon>
        <taxon>Hexapoda</taxon>
        <taxon>Collembola</taxon>
        <taxon>Entomobryomorpha</taxon>
        <taxon>Entomobryoidea</taxon>
        <taxon>Orchesellidae</taxon>
        <taxon>Orchesellinae</taxon>
        <taxon>Orchesella</taxon>
    </lineage>
</organism>
<comment type="caution">
    <text evidence="2">The sequence shown here is derived from an EMBL/GenBank/DDBJ whole genome shotgun (WGS) entry which is preliminary data.</text>
</comment>
<keyword evidence="1" id="KW-0812">Transmembrane</keyword>
<feature type="transmembrane region" description="Helical" evidence="1">
    <location>
        <begin position="71"/>
        <end position="91"/>
    </location>
</feature>
<dbReference type="EMBL" id="LJIJ01000126">
    <property type="protein sequence ID" value="ODN02063.1"/>
    <property type="molecule type" value="Genomic_DNA"/>
</dbReference>